<evidence type="ECO:0000259" key="1">
    <source>
        <dbReference type="Pfam" id="PF09643"/>
    </source>
</evidence>
<dbReference type="AlphaFoldDB" id="A0A2S0M9I6"/>
<dbReference type="RefSeq" id="WP_027894607.1">
    <property type="nucleotide sequence ID" value="NZ_CP027569.1"/>
</dbReference>
<dbReference type="Pfam" id="PF09643">
    <property type="entry name" value="YopX"/>
    <property type="match status" value="1"/>
</dbReference>
<feature type="domain" description="YopX protein" evidence="1">
    <location>
        <begin position="8"/>
        <end position="132"/>
    </location>
</feature>
<evidence type="ECO:0000313" key="3">
    <source>
        <dbReference type="Proteomes" id="UP000238358"/>
    </source>
</evidence>
<dbReference type="Gene3D" id="2.30.30.290">
    <property type="entry name" value="YopX-like domains"/>
    <property type="match status" value="1"/>
</dbReference>
<dbReference type="SUPFAM" id="SSF159006">
    <property type="entry name" value="YopX-like"/>
    <property type="match status" value="1"/>
</dbReference>
<accession>A0A2S0M9I6</accession>
<dbReference type="Proteomes" id="UP000238358">
    <property type="component" value="Chromosome"/>
</dbReference>
<organism evidence="2 3">
    <name type="scientific">Megasphaera elsdenii</name>
    <dbReference type="NCBI Taxonomy" id="907"/>
    <lineage>
        <taxon>Bacteria</taxon>
        <taxon>Bacillati</taxon>
        <taxon>Bacillota</taxon>
        <taxon>Negativicutes</taxon>
        <taxon>Veillonellales</taxon>
        <taxon>Veillonellaceae</taxon>
        <taxon>Megasphaera</taxon>
    </lineage>
</organism>
<dbReference type="OrthoDB" id="1809393at2"/>
<reference evidence="2 3" key="1">
    <citation type="journal article" date="2018" name="Genome Announc.">
        <title>Complete genomes of two Megasphaera elsdenii strains, NCIMB 702410 and ATCC 25940.</title>
        <authorList>
            <person name="Hatmaker E.A."/>
            <person name="O'Dell K."/>
            <person name="Riley L.A."/>
            <person name="Klingeman D.M."/>
            <person name="Guss A.M."/>
        </authorList>
    </citation>
    <scope>NUCLEOTIDE SEQUENCE [LARGE SCALE GENOMIC DNA]</scope>
    <source>
        <strain evidence="2 3">NCIMB702410</strain>
    </source>
</reference>
<name>A0A2S0M9I6_MEGEL</name>
<dbReference type="InterPro" id="IPR023385">
    <property type="entry name" value="YopX-like_C"/>
</dbReference>
<dbReference type="EMBL" id="CP027569">
    <property type="protein sequence ID" value="AVO28059.1"/>
    <property type="molecule type" value="Genomic_DNA"/>
</dbReference>
<proteinExistence type="predicted"/>
<gene>
    <name evidence="2" type="ORF">C6Y28_10710</name>
</gene>
<evidence type="ECO:0000313" key="2">
    <source>
        <dbReference type="EMBL" id="AVO28059.1"/>
    </source>
</evidence>
<dbReference type="InterPro" id="IPR019096">
    <property type="entry name" value="YopX_protein"/>
</dbReference>
<sequence length="136" mass="16228">MDTQWIDYRAWHHDKKVMIHVSEIDFRKHRIKGRAKDEVISARFDEVTLMPWTTYYDDSHDDVMIYEGDIVEVTHKDMKKRFVIDNEMGILLARCIADDLYPFVTFDLAMLLDDDERIKVIGNAYENPELLEMKEV</sequence>
<protein>
    <recommendedName>
        <fullName evidence="1">YopX protein domain-containing protein</fullName>
    </recommendedName>
</protein>